<dbReference type="SUPFAM" id="SSF140931">
    <property type="entry name" value="Fic-like"/>
    <property type="match status" value="1"/>
</dbReference>
<dbReference type="InterPro" id="IPR011204">
    <property type="entry name" value="Virulence_RhuM-like"/>
</dbReference>
<dbReference type="Gene3D" id="1.20.120.1870">
    <property type="entry name" value="Fic/DOC protein, Fido domain"/>
    <property type="match status" value="1"/>
</dbReference>
<reference evidence="3" key="1">
    <citation type="submission" date="2016-10" db="EMBL/GenBank/DDBJ databases">
        <authorList>
            <person name="Varghese N."/>
            <person name="Submissions S."/>
        </authorList>
    </citation>
    <scope>NUCLEOTIDE SEQUENCE [LARGE SCALE GENOMIC DNA]</scope>
    <source>
        <strain evidence="3">DSM 23515</strain>
    </source>
</reference>
<dbReference type="InterPro" id="IPR053737">
    <property type="entry name" value="Type_II_TA_Toxin"/>
</dbReference>
<proteinExistence type="predicted"/>
<dbReference type="PANTHER" id="PTHR35810:SF1">
    <property type="entry name" value="CYTOPLASMIC PROTEIN"/>
    <property type="match status" value="1"/>
</dbReference>
<keyword evidence="3" id="KW-1185">Reference proteome</keyword>
<dbReference type="Pfam" id="PF02661">
    <property type="entry name" value="Fic"/>
    <property type="match status" value="1"/>
</dbReference>
<gene>
    <name evidence="2" type="ORF">SAMN04488033_1312</name>
</gene>
<dbReference type="AlphaFoldDB" id="A0A1I2PLI7"/>
<dbReference type="PANTHER" id="PTHR35810">
    <property type="entry name" value="CYTOPLASMIC PROTEIN-RELATED"/>
    <property type="match status" value="1"/>
</dbReference>
<dbReference type="InterPro" id="IPR003812">
    <property type="entry name" value="Fido"/>
</dbReference>
<evidence type="ECO:0000259" key="1">
    <source>
        <dbReference type="PROSITE" id="PS51459"/>
    </source>
</evidence>
<feature type="domain" description="Fido" evidence="1">
    <location>
        <begin position="188"/>
        <end position="330"/>
    </location>
</feature>
<protein>
    <submittedName>
        <fullName evidence="2">Fic/DOC family protein</fullName>
    </submittedName>
</protein>
<dbReference type="Pfam" id="PF13310">
    <property type="entry name" value="Virulence_RhuM"/>
    <property type="match status" value="1"/>
</dbReference>
<dbReference type="Proteomes" id="UP000199116">
    <property type="component" value="Unassembled WGS sequence"/>
</dbReference>
<name>A0A1I2PLI7_9FLAO</name>
<dbReference type="EMBL" id="FOOH01000031">
    <property type="protein sequence ID" value="SFG14857.1"/>
    <property type="molecule type" value="Genomic_DNA"/>
</dbReference>
<evidence type="ECO:0000313" key="3">
    <source>
        <dbReference type="Proteomes" id="UP000199116"/>
    </source>
</evidence>
<dbReference type="InterPro" id="IPR036597">
    <property type="entry name" value="Fido-like_dom_sf"/>
</dbReference>
<sequence length="331" mass="38463">MESQQDQILIYKTETGQTQIDVRLEEETVWLTQAQMIALFESSKANISEHIKHIFSSGELDDNSTVRKYRTVQREGKREVARDRMHYNLDVVISVGYRVNSKRGILFRQWANKILKNYLIKGYSINEKILREKTRQLEELKNVVRLQEKVISEHDLNTDESAGLIKIIAQYSRALDLLDDYDHQRLEVPEEGSREVFQITYNEARKAIDELGRQTEFEGLFGREKDDSFKGSLENIYQTFGGKDLYPTTEEKAAHLLYFVVKNHSFSDGNKRIAAFLFVWFLDRNQILYTQASNKVIPDNALVALTLLIAESHPGDKEMMIKVIVNLISRH</sequence>
<organism evidence="2 3">
    <name type="scientific">Salegentibacter agarivorans</name>
    <dbReference type="NCBI Taxonomy" id="345907"/>
    <lineage>
        <taxon>Bacteria</taxon>
        <taxon>Pseudomonadati</taxon>
        <taxon>Bacteroidota</taxon>
        <taxon>Flavobacteriia</taxon>
        <taxon>Flavobacteriales</taxon>
        <taxon>Flavobacteriaceae</taxon>
        <taxon>Salegentibacter</taxon>
    </lineage>
</organism>
<dbReference type="PROSITE" id="PS51459">
    <property type="entry name" value="FIDO"/>
    <property type="match status" value="1"/>
</dbReference>
<dbReference type="RefSeq" id="WP_177195726.1">
    <property type="nucleotide sequence ID" value="NZ_FOOH01000031.1"/>
</dbReference>
<accession>A0A1I2PLI7</accession>
<evidence type="ECO:0000313" key="2">
    <source>
        <dbReference type="EMBL" id="SFG14857.1"/>
    </source>
</evidence>